<dbReference type="AlphaFoldDB" id="A0A1G6NCH2"/>
<feature type="domain" description="ACT-like" evidence="13">
    <location>
        <begin position="423"/>
        <end position="494"/>
    </location>
</feature>
<evidence type="ECO:0000256" key="5">
    <source>
        <dbReference type="ARBA" id="ARBA00022605"/>
    </source>
</evidence>
<dbReference type="CDD" id="cd01562">
    <property type="entry name" value="Thr-dehyd"/>
    <property type="match status" value="1"/>
</dbReference>
<dbReference type="PROSITE" id="PS51672">
    <property type="entry name" value="ACT_LIKE"/>
    <property type="match status" value="2"/>
</dbReference>
<evidence type="ECO:0000256" key="12">
    <source>
        <dbReference type="RuleBase" id="RU362012"/>
    </source>
</evidence>
<dbReference type="EMBL" id="FMYU01000007">
    <property type="protein sequence ID" value="SDC65530.1"/>
    <property type="molecule type" value="Genomic_DNA"/>
</dbReference>
<keyword evidence="15" id="KW-1185">Reference proteome</keyword>
<dbReference type="GO" id="GO:0006565">
    <property type="term" value="P:L-serine catabolic process"/>
    <property type="evidence" value="ECO:0007669"/>
    <property type="project" value="TreeGrafter"/>
</dbReference>
<comment type="catalytic activity">
    <reaction evidence="1 12">
        <text>L-threonine = 2-oxobutanoate + NH4(+)</text>
        <dbReference type="Rhea" id="RHEA:22108"/>
        <dbReference type="ChEBI" id="CHEBI:16763"/>
        <dbReference type="ChEBI" id="CHEBI:28938"/>
        <dbReference type="ChEBI" id="CHEBI:57926"/>
        <dbReference type="EC" id="4.3.1.19"/>
    </reaction>
</comment>
<keyword evidence="8 12" id="KW-0663">Pyridoxal phosphate</keyword>
<evidence type="ECO:0000256" key="4">
    <source>
        <dbReference type="ARBA" id="ARBA00010869"/>
    </source>
</evidence>
<protein>
    <recommendedName>
        <fullName evidence="12">L-threonine dehydratase</fullName>
        <ecNumber evidence="12">4.3.1.19</ecNumber>
    </recommendedName>
    <alternativeName>
        <fullName evidence="12">Threonine deaminase</fullName>
    </alternativeName>
</protein>
<dbReference type="Gene3D" id="3.40.50.1100">
    <property type="match status" value="2"/>
</dbReference>
<evidence type="ECO:0000256" key="2">
    <source>
        <dbReference type="ARBA" id="ARBA00001933"/>
    </source>
</evidence>
<dbReference type="InterPro" id="IPR045865">
    <property type="entry name" value="ACT-like_dom_sf"/>
</dbReference>
<evidence type="ECO:0000256" key="10">
    <source>
        <dbReference type="ARBA" id="ARBA00023304"/>
    </source>
</evidence>
<keyword evidence="10 12" id="KW-0100">Branched-chain amino acid biosynthesis</keyword>
<dbReference type="PANTHER" id="PTHR48078">
    <property type="entry name" value="THREONINE DEHYDRATASE, MITOCHONDRIAL-RELATED"/>
    <property type="match status" value="1"/>
</dbReference>
<dbReference type="InterPro" id="IPR050147">
    <property type="entry name" value="Ser/Thr_Dehydratase"/>
</dbReference>
<dbReference type="GO" id="GO:0009097">
    <property type="term" value="P:isoleucine biosynthetic process"/>
    <property type="evidence" value="ECO:0007669"/>
    <property type="project" value="UniProtKB-UniRule"/>
</dbReference>
<keyword evidence="9 12" id="KW-0456">Lyase</keyword>
<dbReference type="InterPro" id="IPR001721">
    <property type="entry name" value="TD_ACT-like"/>
</dbReference>
<feature type="domain" description="ACT-like" evidence="13">
    <location>
        <begin position="328"/>
        <end position="400"/>
    </location>
</feature>
<evidence type="ECO:0000256" key="3">
    <source>
        <dbReference type="ARBA" id="ARBA00004810"/>
    </source>
</evidence>
<evidence type="ECO:0000313" key="14">
    <source>
        <dbReference type="EMBL" id="SDC65530.1"/>
    </source>
</evidence>
<accession>A0A1G6NCH2</accession>
<comment type="similarity">
    <text evidence="4 12">Belongs to the serine/threonine dehydratase family.</text>
</comment>
<keyword evidence="7" id="KW-0677">Repeat</keyword>
<sequence length="502" mass="56469">MDNIVRLVIRSSIYDLAKQTPINYAVNLSKNLNNKILLKREDLQSVFSFKIRGAYNKIKNLSEQEKEKGVICASAGNHAQGVALSAKKLSLKATIVMPKTTPQIKIDAVARYGASIVLEGDSYTDAYNACKVLVQETKMTYIPPFDDELVIAGNATIANEILMQTSSEVDYIFVPIGGGGLIAGIASFIKNINPQIKVIGVQPKDSNAMYLSFHAKKKVDIDEVGIFADGVAVKSVGDLTLDLVLKYVDDIVLVDTDEICSSIKDIYYDTRNIVEPAGALAVAGIKRYIDEHSISKKTFLAINSGANMNFDRLSFVADRALIGEKQEALYVVELEEKPGSFKKFCMDLIDNINVSEFDYRLTNRQKAYVLTGLNINYKQEKDRFLEKAKRLGYNIFDITDNEIAKSHIRYMIGGKTNLAQNEVLYHFSFPERKGALYEFLSKMKSNWNISLFHYKHIGTDYGKVLVGFEIPPDEMQDFKEYLKDLRYPFSEETNNLICKIFL</sequence>
<dbReference type="OrthoDB" id="9811476at2"/>
<dbReference type="Gene3D" id="3.40.1020.10">
    <property type="entry name" value="Biosynthetic Threonine Deaminase, Domain 3"/>
    <property type="match status" value="1"/>
</dbReference>
<comment type="pathway">
    <text evidence="3 12">Amino-acid biosynthesis; L-isoleucine biosynthesis; 2-oxobutanoate from L-threonine: step 1/1.</text>
</comment>
<dbReference type="PANTHER" id="PTHR48078:SF11">
    <property type="entry name" value="THREONINE DEHYDRATASE, MITOCHONDRIAL"/>
    <property type="match status" value="1"/>
</dbReference>
<dbReference type="FunFam" id="3.40.50.1100:FF:000008">
    <property type="entry name" value="L-threonine dehydratase"/>
    <property type="match status" value="1"/>
</dbReference>
<keyword evidence="6 12" id="KW-0412">Isoleucine biosynthesis</keyword>
<reference evidence="15" key="1">
    <citation type="submission" date="2016-10" db="EMBL/GenBank/DDBJ databases">
        <authorList>
            <person name="Varghese N."/>
            <person name="Submissions S."/>
        </authorList>
    </citation>
    <scope>NUCLEOTIDE SEQUENCE [LARGE SCALE GENOMIC DNA]</scope>
    <source>
        <strain evidence="15">DSM 8415</strain>
    </source>
</reference>
<dbReference type="RefSeq" id="WP_092128858.1">
    <property type="nucleotide sequence ID" value="NZ_FMYU01000007.1"/>
</dbReference>
<dbReference type="NCBIfam" id="TIGR01124">
    <property type="entry name" value="ilvA_2Cterm"/>
    <property type="match status" value="1"/>
</dbReference>
<dbReference type="Pfam" id="PF00291">
    <property type="entry name" value="PALP"/>
    <property type="match status" value="1"/>
</dbReference>
<dbReference type="GO" id="GO:0003941">
    <property type="term" value="F:L-serine ammonia-lyase activity"/>
    <property type="evidence" value="ECO:0007669"/>
    <property type="project" value="TreeGrafter"/>
</dbReference>
<evidence type="ECO:0000256" key="8">
    <source>
        <dbReference type="ARBA" id="ARBA00022898"/>
    </source>
</evidence>
<dbReference type="EC" id="4.3.1.19" evidence="12"/>
<dbReference type="SUPFAM" id="SSF53686">
    <property type="entry name" value="Tryptophan synthase beta subunit-like PLP-dependent enzymes"/>
    <property type="match status" value="1"/>
</dbReference>
<evidence type="ECO:0000259" key="13">
    <source>
        <dbReference type="PROSITE" id="PS51672"/>
    </source>
</evidence>
<dbReference type="GO" id="GO:0030170">
    <property type="term" value="F:pyridoxal phosphate binding"/>
    <property type="evidence" value="ECO:0007669"/>
    <property type="project" value="InterPro"/>
</dbReference>
<dbReference type="InterPro" id="IPR038110">
    <property type="entry name" value="TD_ACT-like_sf"/>
</dbReference>
<dbReference type="InterPro" id="IPR000634">
    <property type="entry name" value="Ser/Thr_deHydtase_PyrdxlP-BS"/>
</dbReference>
<keyword evidence="5 12" id="KW-0028">Amino-acid biosynthesis</keyword>
<comment type="function">
    <text evidence="11 12">Catalyzes the anaerobic formation of alpha-ketobutyrate and ammonia from threonine in a two-step reaction. The first step involved a dehydration of threonine and a production of enamine intermediates (aminocrotonate), which tautomerizes to its imine form (iminobutyrate). Both intermediates are unstable and short-lived. The second step is the nonenzymatic hydrolysis of the enamine/imine intermediates to form 2-ketobutyrate and free ammonia. In the low water environment of the cell, the second step is accelerated by RidA.</text>
</comment>
<dbReference type="SUPFAM" id="SSF55021">
    <property type="entry name" value="ACT-like"/>
    <property type="match status" value="2"/>
</dbReference>
<dbReference type="NCBIfam" id="NF006674">
    <property type="entry name" value="PRK09224.1"/>
    <property type="match status" value="1"/>
</dbReference>
<dbReference type="InterPro" id="IPR036052">
    <property type="entry name" value="TrpB-like_PALP_sf"/>
</dbReference>
<dbReference type="UniPathway" id="UPA00047">
    <property type="reaction ID" value="UER00054"/>
</dbReference>
<comment type="cofactor">
    <cofactor evidence="2 12">
        <name>pyridoxal 5'-phosphate</name>
        <dbReference type="ChEBI" id="CHEBI:597326"/>
    </cofactor>
</comment>
<dbReference type="GO" id="GO:0006567">
    <property type="term" value="P:L-threonine catabolic process"/>
    <property type="evidence" value="ECO:0007669"/>
    <property type="project" value="TreeGrafter"/>
</dbReference>
<organism evidence="14 15">
    <name type="scientific">Desulfurella multipotens</name>
    <dbReference type="NCBI Taxonomy" id="79269"/>
    <lineage>
        <taxon>Bacteria</taxon>
        <taxon>Pseudomonadati</taxon>
        <taxon>Campylobacterota</taxon>
        <taxon>Desulfurellia</taxon>
        <taxon>Desulfurellales</taxon>
        <taxon>Desulfurellaceae</taxon>
        <taxon>Desulfurella</taxon>
    </lineage>
</organism>
<dbReference type="InterPro" id="IPR005787">
    <property type="entry name" value="Thr_deHydtase_biosynth"/>
</dbReference>
<dbReference type="InterPro" id="IPR001926">
    <property type="entry name" value="TrpB-like_PALP"/>
</dbReference>
<comment type="subunit">
    <text evidence="12">Homotetramer.</text>
</comment>
<dbReference type="Proteomes" id="UP000199411">
    <property type="component" value="Unassembled WGS sequence"/>
</dbReference>
<evidence type="ECO:0000256" key="9">
    <source>
        <dbReference type="ARBA" id="ARBA00023239"/>
    </source>
</evidence>
<dbReference type="CDD" id="cd04907">
    <property type="entry name" value="ACT_ThrD-I_2"/>
    <property type="match status" value="1"/>
</dbReference>
<evidence type="ECO:0000256" key="7">
    <source>
        <dbReference type="ARBA" id="ARBA00022737"/>
    </source>
</evidence>
<proteinExistence type="inferred from homology"/>
<gene>
    <name evidence="12" type="primary">ilvA</name>
    <name evidence="14" type="ORF">SAMN05660835_01169</name>
</gene>
<evidence type="ECO:0000256" key="1">
    <source>
        <dbReference type="ARBA" id="ARBA00001274"/>
    </source>
</evidence>
<evidence type="ECO:0000256" key="11">
    <source>
        <dbReference type="ARBA" id="ARBA00025527"/>
    </source>
</evidence>
<name>A0A1G6NCH2_9BACT</name>
<evidence type="ECO:0000256" key="6">
    <source>
        <dbReference type="ARBA" id="ARBA00022624"/>
    </source>
</evidence>
<evidence type="ECO:0000313" key="15">
    <source>
        <dbReference type="Proteomes" id="UP000199411"/>
    </source>
</evidence>
<dbReference type="GO" id="GO:0004794">
    <property type="term" value="F:threonine deaminase activity"/>
    <property type="evidence" value="ECO:0007669"/>
    <property type="project" value="UniProtKB-UniRule"/>
</dbReference>
<dbReference type="Pfam" id="PF00585">
    <property type="entry name" value="Thr_dehydrat_C"/>
    <property type="match status" value="2"/>
</dbReference>
<dbReference type="PROSITE" id="PS00165">
    <property type="entry name" value="DEHYDRATASE_SER_THR"/>
    <property type="match status" value="1"/>
</dbReference>